<dbReference type="SUPFAM" id="SSF53067">
    <property type="entry name" value="Actin-like ATPase domain"/>
    <property type="match status" value="1"/>
</dbReference>
<evidence type="ECO:0000313" key="2">
    <source>
        <dbReference type="EMBL" id="EPF30590.1"/>
    </source>
</evidence>
<comment type="caution">
    <text evidence="2">The sequence shown here is derived from an EMBL/GenBank/DDBJ whole genome shotgun (WGS) entry which is preliminary data.</text>
</comment>
<dbReference type="SUPFAM" id="SSF46785">
    <property type="entry name" value="Winged helix' DNA-binding domain"/>
    <property type="match status" value="1"/>
</dbReference>
<dbReference type="OrthoDB" id="369851at2"/>
<protein>
    <recommendedName>
        <fullName evidence="4">ROK family protein</fullName>
    </recommendedName>
</protein>
<dbReference type="AlphaFoldDB" id="S3JZD9"/>
<dbReference type="eggNOG" id="COG1940">
    <property type="taxonomic scope" value="Bacteria"/>
</dbReference>
<accession>S3JZD9</accession>
<sequence>MLDQMKIKNLTNILVCLFSRKYATKAELVRYTGLSNSTVSSAVNGLLKLGLLVCVGMRDSIGGRRSVIYRLNKEYGHFIGIDLNGEAADLVITDCENNCVYKLTQKIERDTPVIHQLNALIERVLVSFPKVLGIGIGLSGEIEFERQIVVQCGKFGWQHVPLKEIIERRFMIFTYIDHRVNGAAIREGLIGQAARMCNYLCIYESCEEKSALILNGNVCRGEKNRTGLMPLVSTFFTAADMLFQFLDISKIFIGYCTEKFKIEAENAVSSFKERLYFFPEPESVFALGMAAAAEKEWFQSIYFRL</sequence>
<dbReference type="Proteomes" id="UP000014541">
    <property type="component" value="Unassembled WGS sequence"/>
</dbReference>
<proteinExistence type="inferred from homology"/>
<organism evidence="2 3">
    <name type="scientific">Treponema maltophilum ATCC 51939</name>
    <dbReference type="NCBI Taxonomy" id="1125699"/>
    <lineage>
        <taxon>Bacteria</taxon>
        <taxon>Pseudomonadati</taxon>
        <taxon>Spirochaetota</taxon>
        <taxon>Spirochaetia</taxon>
        <taxon>Spirochaetales</taxon>
        <taxon>Treponemataceae</taxon>
        <taxon>Treponema</taxon>
    </lineage>
</organism>
<comment type="similarity">
    <text evidence="1">Belongs to the ROK (NagC/XylR) family.</text>
</comment>
<dbReference type="PANTHER" id="PTHR18964:SF149">
    <property type="entry name" value="BIFUNCTIONAL UDP-N-ACETYLGLUCOSAMINE 2-EPIMERASE_N-ACETYLMANNOSAMINE KINASE"/>
    <property type="match status" value="1"/>
</dbReference>
<evidence type="ECO:0000256" key="1">
    <source>
        <dbReference type="ARBA" id="ARBA00006479"/>
    </source>
</evidence>
<dbReference type="Gene3D" id="1.10.10.10">
    <property type="entry name" value="Winged helix-like DNA-binding domain superfamily/Winged helix DNA-binding domain"/>
    <property type="match status" value="1"/>
</dbReference>
<dbReference type="InterPro" id="IPR043129">
    <property type="entry name" value="ATPase_NBD"/>
</dbReference>
<dbReference type="InterPro" id="IPR036390">
    <property type="entry name" value="WH_DNA-bd_sf"/>
</dbReference>
<evidence type="ECO:0008006" key="4">
    <source>
        <dbReference type="Google" id="ProtNLM"/>
    </source>
</evidence>
<dbReference type="RefSeq" id="WP_016525201.1">
    <property type="nucleotide sequence ID" value="NZ_KE332518.1"/>
</dbReference>
<gene>
    <name evidence="2" type="ORF">HMPREF9194_00907</name>
</gene>
<reference evidence="2 3" key="1">
    <citation type="submission" date="2013-04" db="EMBL/GenBank/DDBJ databases">
        <title>The Genome Sequence of Treponema maltophilum ATCC 51939.</title>
        <authorList>
            <consortium name="The Broad Institute Genomics Platform"/>
            <person name="Earl A."/>
            <person name="Ward D."/>
            <person name="Feldgarden M."/>
            <person name="Gevers D."/>
            <person name="Leonetti C."/>
            <person name="Blanton J.M."/>
            <person name="Dewhirst F.E."/>
            <person name="Izard J."/>
            <person name="Walker B."/>
            <person name="Young S."/>
            <person name="Zeng Q."/>
            <person name="Gargeya S."/>
            <person name="Fitzgerald M."/>
            <person name="Haas B."/>
            <person name="Abouelleil A."/>
            <person name="Allen A.W."/>
            <person name="Alvarado L."/>
            <person name="Arachchi H.M."/>
            <person name="Berlin A.M."/>
            <person name="Chapman S.B."/>
            <person name="Gainer-Dewar J."/>
            <person name="Goldberg J."/>
            <person name="Griggs A."/>
            <person name="Gujja S."/>
            <person name="Hansen M."/>
            <person name="Howarth C."/>
            <person name="Imamovic A."/>
            <person name="Ireland A."/>
            <person name="Larimer J."/>
            <person name="McCowan C."/>
            <person name="Murphy C."/>
            <person name="Pearson M."/>
            <person name="Poon T.W."/>
            <person name="Priest M."/>
            <person name="Roberts A."/>
            <person name="Saif S."/>
            <person name="Shea T."/>
            <person name="Sisk P."/>
            <person name="Sykes S."/>
            <person name="Wortman J."/>
            <person name="Nusbaum C."/>
            <person name="Birren B."/>
        </authorList>
    </citation>
    <scope>NUCLEOTIDE SEQUENCE [LARGE SCALE GENOMIC DNA]</scope>
    <source>
        <strain evidence="2 3">ATCC 51939</strain>
    </source>
</reference>
<dbReference type="InterPro" id="IPR036388">
    <property type="entry name" value="WH-like_DNA-bd_sf"/>
</dbReference>
<name>S3JZD9_TREMA</name>
<dbReference type="PANTHER" id="PTHR18964">
    <property type="entry name" value="ROK (REPRESSOR, ORF, KINASE) FAMILY"/>
    <property type="match status" value="1"/>
</dbReference>
<dbReference type="PATRIC" id="fig|1125699.3.peg.926"/>
<dbReference type="Pfam" id="PF00480">
    <property type="entry name" value="ROK"/>
    <property type="match status" value="1"/>
</dbReference>
<keyword evidence="3" id="KW-1185">Reference proteome</keyword>
<dbReference type="HOGENOM" id="CLU_914332_0_0_12"/>
<dbReference type="Gene3D" id="3.30.420.40">
    <property type="match status" value="2"/>
</dbReference>
<evidence type="ECO:0000313" key="3">
    <source>
        <dbReference type="Proteomes" id="UP000014541"/>
    </source>
</evidence>
<dbReference type="STRING" id="1125699.HMPREF9194_00907"/>
<dbReference type="EMBL" id="ATFF01000006">
    <property type="protein sequence ID" value="EPF30590.1"/>
    <property type="molecule type" value="Genomic_DNA"/>
</dbReference>
<dbReference type="InterPro" id="IPR000600">
    <property type="entry name" value="ROK"/>
</dbReference>